<name>A0AAV1KTQ1_9NEOP</name>
<keyword evidence="2" id="KW-1185">Reference proteome</keyword>
<evidence type="ECO:0000313" key="2">
    <source>
        <dbReference type="Proteomes" id="UP001314205"/>
    </source>
</evidence>
<dbReference type="AlphaFoldDB" id="A0AAV1KTQ1"/>
<protein>
    <submittedName>
        <fullName evidence="1">Uncharacterized protein</fullName>
    </submittedName>
</protein>
<gene>
    <name evidence="1" type="ORF">PARMNEM_LOCUS7339</name>
</gene>
<organism evidence="1 2">
    <name type="scientific">Parnassius mnemosyne</name>
    <name type="common">clouded apollo</name>
    <dbReference type="NCBI Taxonomy" id="213953"/>
    <lineage>
        <taxon>Eukaryota</taxon>
        <taxon>Metazoa</taxon>
        <taxon>Ecdysozoa</taxon>
        <taxon>Arthropoda</taxon>
        <taxon>Hexapoda</taxon>
        <taxon>Insecta</taxon>
        <taxon>Pterygota</taxon>
        <taxon>Neoptera</taxon>
        <taxon>Endopterygota</taxon>
        <taxon>Lepidoptera</taxon>
        <taxon>Glossata</taxon>
        <taxon>Ditrysia</taxon>
        <taxon>Papilionoidea</taxon>
        <taxon>Papilionidae</taxon>
        <taxon>Parnassiinae</taxon>
        <taxon>Parnassini</taxon>
        <taxon>Parnassius</taxon>
        <taxon>Driopa</taxon>
    </lineage>
</organism>
<proteinExistence type="predicted"/>
<dbReference type="Proteomes" id="UP001314205">
    <property type="component" value="Unassembled WGS sequence"/>
</dbReference>
<comment type="caution">
    <text evidence="1">The sequence shown here is derived from an EMBL/GenBank/DDBJ whole genome shotgun (WGS) entry which is preliminary data.</text>
</comment>
<dbReference type="EMBL" id="CAVLGL010000080">
    <property type="protein sequence ID" value="CAK1586378.1"/>
    <property type="molecule type" value="Genomic_DNA"/>
</dbReference>
<reference evidence="1 2" key="1">
    <citation type="submission" date="2023-11" db="EMBL/GenBank/DDBJ databases">
        <authorList>
            <person name="Hedman E."/>
            <person name="Englund M."/>
            <person name="Stromberg M."/>
            <person name="Nyberg Akerstrom W."/>
            <person name="Nylinder S."/>
            <person name="Jareborg N."/>
            <person name="Kallberg Y."/>
            <person name="Kronander E."/>
        </authorList>
    </citation>
    <scope>NUCLEOTIDE SEQUENCE [LARGE SCALE GENOMIC DNA]</scope>
</reference>
<accession>A0AAV1KTQ1</accession>
<evidence type="ECO:0000313" key="1">
    <source>
        <dbReference type="EMBL" id="CAK1586378.1"/>
    </source>
</evidence>
<sequence length="78" mass="9253">MSCKRQCIQNVRTRRCVYNEKKIVNKKTWKKTIRKYCRNKGLSYVNTKNKEVSEKSEPSEVSCKCQFSCTCLTLEYSN</sequence>